<dbReference type="InParanoid" id="A0A0C3BGX9"/>
<dbReference type="HOGENOM" id="CLU_1384620_0_0_1"/>
<reference evidence="3" key="2">
    <citation type="submission" date="2015-01" db="EMBL/GenBank/DDBJ databases">
        <title>Evolutionary Origins and Diversification of the Mycorrhizal Mutualists.</title>
        <authorList>
            <consortium name="DOE Joint Genome Institute"/>
            <consortium name="Mycorrhizal Genomics Consortium"/>
            <person name="Kohler A."/>
            <person name="Kuo A."/>
            <person name="Nagy L.G."/>
            <person name="Floudas D."/>
            <person name="Copeland A."/>
            <person name="Barry K.W."/>
            <person name="Cichocki N."/>
            <person name="Veneault-Fourrey C."/>
            <person name="LaButti K."/>
            <person name="Lindquist E.A."/>
            <person name="Lipzen A."/>
            <person name="Lundell T."/>
            <person name="Morin E."/>
            <person name="Murat C."/>
            <person name="Riley R."/>
            <person name="Ohm R."/>
            <person name="Sun H."/>
            <person name="Tunlid A."/>
            <person name="Henrissat B."/>
            <person name="Grigoriev I.V."/>
            <person name="Hibbett D.S."/>
            <person name="Martin F."/>
        </authorList>
    </citation>
    <scope>NUCLEOTIDE SEQUENCE [LARGE SCALE GENOMIC DNA]</scope>
    <source>
        <strain evidence="3">F 1598</strain>
    </source>
</reference>
<gene>
    <name evidence="2" type="ORF">PILCRDRAFT_337224</name>
</gene>
<evidence type="ECO:0000256" key="1">
    <source>
        <dbReference type="SAM" id="MobiDB-lite"/>
    </source>
</evidence>
<reference evidence="2 3" key="1">
    <citation type="submission" date="2014-04" db="EMBL/GenBank/DDBJ databases">
        <authorList>
            <consortium name="DOE Joint Genome Institute"/>
            <person name="Kuo A."/>
            <person name="Tarkka M."/>
            <person name="Buscot F."/>
            <person name="Kohler A."/>
            <person name="Nagy L.G."/>
            <person name="Floudas D."/>
            <person name="Copeland A."/>
            <person name="Barry K.W."/>
            <person name="Cichocki N."/>
            <person name="Veneault-Fourrey C."/>
            <person name="LaButti K."/>
            <person name="Lindquist E.A."/>
            <person name="Lipzen A."/>
            <person name="Lundell T."/>
            <person name="Morin E."/>
            <person name="Murat C."/>
            <person name="Sun H."/>
            <person name="Tunlid A."/>
            <person name="Henrissat B."/>
            <person name="Grigoriev I.V."/>
            <person name="Hibbett D.S."/>
            <person name="Martin F."/>
            <person name="Nordberg H.P."/>
            <person name="Cantor M.N."/>
            <person name="Hua S.X."/>
        </authorList>
    </citation>
    <scope>NUCLEOTIDE SEQUENCE [LARGE SCALE GENOMIC DNA]</scope>
    <source>
        <strain evidence="2 3">F 1598</strain>
    </source>
</reference>
<dbReference type="EMBL" id="KN832984">
    <property type="protein sequence ID" value="KIM85558.1"/>
    <property type="molecule type" value="Genomic_DNA"/>
</dbReference>
<accession>A0A0C3BGX9</accession>
<sequence length="197" mass="21990">MSNPSREIALFDKSHKSQQSGGVAGPPDLGRVVASLASAVQDAMATLYDLQAAVANAVAEGKESENLLIQLKRSREIFRAGWEEYILFLQQCRGYADDYIALCKFSSTHPQSQSVLPSTEMLATAIKLVADVQGLKKRHEEDFTELQKYKNNLVYVFRRSSTVMVKNRTRPANGGKSQSKSACYETYDTYATFRQTF</sequence>
<proteinExistence type="predicted"/>
<evidence type="ECO:0000313" key="3">
    <source>
        <dbReference type="Proteomes" id="UP000054166"/>
    </source>
</evidence>
<feature type="region of interest" description="Disordered" evidence="1">
    <location>
        <begin position="1"/>
        <end position="24"/>
    </location>
</feature>
<name>A0A0C3BGX9_PILCF</name>
<dbReference type="AlphaFoldDB" id="A0A0C3BGX9"/>
<protein>
    <submittedName>
        <fullName evidence="2">Uncharacterized protein</fullName>
    </submittedName>
</protein>
<keyword evidence="3" id="KW-1185">Reference proteome</keyword>
<dbReference type="Proteomes" id="UP000054166">
    <property type="component" value="Unassembled WGS sequence"/>
</dbReference>
<organism evidence="2 3">
    <name type="scientific">Piloderma croceum (strain F 1598)</name>
    <dbReference type="NCBI Taxonomy" id="765440"/>
    <lineage>
        <taxon>Eukaryota</taxon>
        <taxon>Fungi</taxon>
        <taxon>Dikarya</taxon>
        <taxon>Basidiomycota</taxon>
        <taxon>Agaricomycotina</taxon>
        <taxon>Agaricomycetes</taxon>
        <taxon>Agaricomycetidae</taxon>
        <taxon>Atheliales</taxon>
        <taxon>Atheliaceae</taxon>
        <taxon>Piloderma</taxon>
    </lineage>
</organism>
<evidence type="ECO:0000313" key="2">
    <source>
        <dbReference type="EMBL" id="KIM85558.1"/>
    </source>
</evidence>